<protein>
    <submittedName>
        <fullName evidence="7">Transcriptional regulator, IclR family</fullName>
    </submittedName>
</protein>
<evidence type="ECO:0000259" key="6">
    <source>
        <dbReference type="PROSITE" id="PS51078"/>
    </source>
</evidence>
<dbReference type="InterPro" id="IPR036388">
    <property type="entry name" value="WH-like_DNA-bd_sf"/>
</dbReference>
<feature type="compositionally biased region" description="Low complexity" evidence="4">
    <location>
        <begin position="248"/>
        <end position="271"/>
    </location>
</feature>
<dbReference type="Pfam" id="PF01614">
    <property type="entry name" value="IclR_C"/>
    <property type="match status" value="1"/>
</dbReference>
<dbReference type="InterPro" id="IPR029016">
    <property type="entry name" value="GAF-like_dom_sf"/>
</dbReference>
<dbReference type="SUPFAM" id="SSF55781">
    <property type="entry name" value="GAF domain-like"/>
    <property type="match status" value="1"/>
</dbReference>
<dbReference type="PANTHER" id="PTHR30136">
    <property type="entry name" value="HELIX-TURN-HELIX TRANSCRIPTIONAL REGULATOR, ICLR FAMILY"/>
    <property type="match status" value="1"/>
</dbReference>
<gene>
    <name evidence="7" type="ORF">SAMN05444336_11220</name>
</gene>
<dbReference type="SUPFAM" id="SSF46785">
    <property type="entry name" value="Winged helix' DNA-binding domain"/>
    <property type="match status" value="1"/>
</dbReference>
<feature type="domain" description="HTH iclR-type" evidence="5">
    <location>
        <begin position="8"/>
        <end position="69"/>
    </location>
</feature>
<evidence type="ECO:0000256" key="2">
    <source>
        <dbReference type="ARBA" id="ARBA00023125"/>
    </source>
</evidence>
<reference evidence="7 8" key="1">
    <citation type="submission" date="2016-10" db="EMBL/GenBank/DDBJ databases">
        <authorList>
            <person name="de Groot N.N."/>
        </authorList>
    </citation>
    <scope>NUCLEOTIDE SEQUENCE [LARGE SCALE GENOMIC DNA]</scope>
    <source>
        <strain evidence="7 8">DSM 17890</strain>
    </source>
</reference>
<feature type="domain" description="IclR-ED" evidence="6">
    <location>
        <begin position="70"/>
        <end position="261"/>
    </location>
</feature>
<dbReference type="InterPro" id="IPR050707">
    <property type="entry name" value="HTH_MetabolicPath_Reg"/>
</dbReference>
<dbReference type="GO" id="GO:0003700">
    <property type="term" value="F:DNA-binding transcription factor activity"/>
    <property type="evidence" value="ECO:0007669"/>
    <property type="project" value="TreeGrafter"/>
</dbReference>
<dbReference type="Gene3D" id="3.30.450.40">
    <property type="match status" value="1"/>
</dbReference>
<dbReference type="InterPro" id="IPR005471">
    <property type="entry name" value="Tscrpt_reg_IclR_N"/>
</dbReference>
<dbReference type="STRING" id="356660.SAMN05444336_11220"/>
<feature type="region of interest" description="Disordered" evidence="4">
    <location>
        <begin position="248"/>
        <end position="281"/>
    </location>
</feature>
<feature type="compositionally biased region" description="Basic residues" evidence="4">
    <location>
        <begin position="272"/>
        <end position="281"/>
    </location>
</feature>
<evidence type="ECO:0000256" key="3">
    <source>
        <dbReference type="ARBA" id="ARBA00023163"/>
    </source>
</evidence>
<keyword evidence="8" id="KW-1185">Reference proteome</keyword>
<dbReference type="AlphaFoldDB" id="A0A1H3F9Y4"/>
<dbReference type="PROSITE" id="PS51077">
    <property type="entry name" value="HTH_ICLR"/>
    <property type="match status" value="1"/>
</dbReference>
<evidence type="ECO:0000313" key="8">
    <source>
        <dbReference type="Proteomes" id="UP000199118"/>
    </source>
</evidence>
<dbReference type="GO" id="GO:0045892">
    <property type="term" value="P:negative regulation of DNA-templated transcription"/>
    <property type="evidence" value="ECO:0007669"/>
    <property type="project" value="TreeGrafter"/>
</dbReference>
<evidence type="ECO:0000259" key="5">
    <source>
        <dbReference type="PROSITE" id="PS51077"/>
    </source>
</evidence>
<dbReference type="GO" id="GO:0003677">
    <property type="term" value="F:DNA binding"/>
    <property type="evidence" value="ECO:0007669"/>
    <property type="project" value="UniProtKB-KW"/>
</dbReference>
<dbReference type="SMART" id="SM00346">
    <property type="entry name" value="HTH_ICLR"/>
    <property type="match status" value="1"/>
</dbReference>
<dbReference type="InterPro" id="IPR036390">
    <property type="entry name" value="WH_DNA-bd_sf"/>
</dbReference>
<dbReference type="Gene3D" id="1.10.10.10">
    <property type="entry name" value="Winged helix-like DNA-binding domain superfamily/Winged helix DNA-binding domain"/>
    <property type="match status" value="1"/>
</dbReference>
<dbReference type="PANTHER" id="PTHR30136:SF39">
    <property type="entry name" value="TRANSCRIPTIONAL REGULATORY PROTEIN"/>
    <property type="match status" value="1"/>
</dbReference>
<keyword evidence="1" id="KW-0805">Transcription regulation</keyword>
<organism evidence="7 8">
    <name type="scientific">Albimonas donghaensis</name>
    <dbReference type="NCBI Taxonomy" id="356660"/>
    <lineage>
        <taxon>Bacteria</taxon>
        <taxon>Pseudomonadati</taxon>
        <taxon>Pseudomonadota</taxon>
        <taxon>Alphaproteobacteria</taxon>
        <taxon>Rhodobacterales</taxon>
        <taxon>Paracoccaceae</taxon>
        <taxon>Albimonas</taxon>
    </lineage>
</organism>
<evidence type="ECO:0000313" key="7">
    <source>
        <dbReference type="EMBL" id="SDX87760.1"/>
    </source>
</evidence>
<name>A0A1H3F9Y4_9RHOB</name>
<evidence type="ECO:0000256" key="1">
    <source>
        <dbReference type="ARBA" id="ARBA00023015"/>
    </source>
</evidence>
<sequence length="281" mass="29334">MPRKTSDTSAIDKVCRVLRRVGEQPGDRLTEIARDTGLPWGTALRVLDALTRERFVERINPGKTYASGPETVAFARRASPEELRVAAAPGLARLARLLGDTALLSVASGLDALCLDRAQGAFPVGPVSLQPGARRMLGVGGGGLALLAFAPPARAEACLEVIPLRLADHPRLTLERIREDVAAARRDGHALAQEHSHDRVSAIGVPVRNADGVTVAALSVVSLTDRLLSRRGEIALALAEEAERLGRTEAAAGASGPWAGPGGPEAVAAGAPRRHGRGGRG</sequence>
<dbReference type="PROSITE" id="PS51078">
    <property type="entry name" value="ICLR_ED"/>
    <property type="match status" value="1"/>
</dbReference>
<accession>A0A1H3F9Y4</accession>
<dbReference type="Pfam" id="PF09339">
    <property type="entry name" value="HTH_IclR"/>
    <property type="match status" value="1"/>
</dbReference>
<keyword evidence="2" id="KW-0238">DNA-binding</keyword>
<dbReference type="RefSeq" id="WP_176954851.1">
    <property type="nucleotide sequence ID" value="NZ_FNMZ01000012.1"/>
</dbReference>
<evidence type="ECO:0000256" key="4">
    <source>
        <dbReference type="SAM" id="MobiDB-lite"/>
    </source>
</evidence>
<dbReference type="InterPro" id="IPR014757">
    <property type="entry name" value="Tscrpt_reg_IclR_C"/>
</dbReference>
<proteinExistence type="predicted"/>
<keyword evidence="3" id="KW-0804">Transcription</keyword>
<dbReference type="Proteomes" id="UP000199118">
    <property type="component" value="Unassembled WGS sequence"/>
</dbReference>
<dbReference type="EMBL" id="FNMZ01000012">
    <property type="protein sequence ID" value="SDX87760.1"/>
    <property type="molecule type" value="Genomic_DNA"/>
</dbReference>